<comment type="caution">
    <text evidence="2">The sequence shown here is derived from an EMBL/GenBank/DDBJ whole genome shotgun (WGS) entry which is preliminary data.</text>
</comment>
<feature type="compositionally biased region" description="Polar residues" evidence="1">
    <location>
        <begin position="156"/>
        <end position="170"/>
    </location>
</feature>
<feature type="region of interest" description="Disordered" evidence="1">
    <location>
        <begin position="156"/>
        <end position="206"/>
    </location>
</feature>
<name>A0A835T6F1_CHLIN</name>
<sequence length="728" mass="74543">MRASLHSSRCPATSQPVVDLLRRRRPQFCAPLQATQAADGPASSTASQQQHLQRSLEQGPANKLVVEFDYVAVAFKTEPRRSSKRRQSQNRRRSSGGSSDGEGGVVDKLFGGAGDNPTDAGYRSLEYVSGDRRVLFEDGAPSAGPIAAAADITSSHVSCSSPPQATSTAAVRSAPAPPGRALGGAAPLAAAAGRPAPPRRLGSARARAEATSVRVGAAAQPGAAHVPPRVATSVAASELAREPALAMAAAAAPGGGLARAEGALGPARTQMPLPVSVSTGSTNVHVGTAPGPDAVVRLPHVTSMPAPGGAGEQQHVRDRKQQPRQGGSRSDAIRPASSSSSSSNSSSNIISSAGSQGVSSPTGRDARSRVKSQPSSGGSSGRSSDASASKAKDNDGAHTGALPHTAADADMEAAAVELLRVPRRAVRANRVFHAELTGMGFSARGGGPQQLRELLEVLGGGGGGGGGGLGLPHEQAVHVLLSQPRVMRVAPADLHARLAALAAALDLPLGAQPLAAAVAAAPDALLQRTPAAYRQCMAALAAALALPRAADARGLMLRAPSLLRHPPAFYARSVQQLQSQLALAPEAARALAAAEPGLLCVSPGVIRANGAELRERLQLSAAQVGALAGYAPELLAAPPGRLAAAARRLVAALSFSAAWRAQMPRLLASPRNTAVALSFRSDRYERLEYLARTGRDGAMGFKEALSLEEVDFAEVFPGYSEWRREQGR</sequence>
<evidence type="ECO:0000256" key="1">
    <source>
        <dbReference type="SAM" id="MobiDB-lite"/>
    </source>
</evidence>
<keyword evidence="3" id="KW-1185">Reference proteome</keyword>
<organism evidence="2 3">
    <name type="scientific">Chlamydomonas incerta</name>
    <dbReference type="NCBI Taxonomy" id="51695"/>
    <lineage>
        <taxon>Eukaryota</taxon>
        <taxon>Viridiplantae</taxon>
        <taxon>Chlorophyta</taxon>
        <taxon>core chlorophytes</taxon>
        <taxon>Chlorophyceae</taxon>
        <taxon>CS clade</taxon>
        <taxon>Chlamydomonadales</taxon>
        <taxon>Chlamydomonadaceae</taxon>
        <taxon>Chlamydomonas</taxon>
    </lineage>
</organism>
<feature type="compositionally biased region" description="Low complexity" evidence="1">
    <location>
        <begin position="179"/>
        <end position="205"/>
    </location>
</feature>
<evidence type="ECO:0000313" key="2">
    <source>
        <dbReference type="EMBL" id="KAG2439583.1"/>
    </source>
</evidence>
<evidence type="ECO:0000313" key="3">
    <source>
        <dbReference type="Proteomes" id="UP000650467"/>
    </source>
</evidence>
<feature type="region of interest" description="Disordered" evidence="1">
    <location>
        <begin position="78"/>
        <end position="119"/>
    </location>
</feature>
<dbReference type="Gene3D" id="1.25.70.10">
    <property type="entry name" value="Transcription termination factor 3, mitochondrial"/>
    <property type="match status" value="1"/>
</dbReference>
<dbReference type="InterPro" id="IPR038538">
    <property type="entry name" value="MTERF_sf"/>
</dbReference>
<accession>A0A835T6F1</accession>
<reference evidence="2" key="1">
    <citation type="journal article" date="2020" name="bioRxiv">
        <title>Comparative genomics of Chlamydomonas.</title>
        <authorList>
            <person name="Craig R.J."/>
            <person name="Hasan A.R."/>
            <person name="Ness R.W."/>
            <person name="Keightley P.D."/>
        </authorList>
    </citation>
    <scope>NUCLEOTIDE SEQUENCE</scope>
    <source>
        <strain evidence="2">SAG 7.73</strain>
    </source>
</reference>
<proteinExistence type="predicted"/>
<protein>
    <submittedName>
        <fullName evidence="2">Uncharacterized protein</fullName>
    </submittedName>
</protein>
<dbReference type="AlphaFoldDB" id="A0A835T6F1"/>
<feature type="compositionally biased region" description="Low complexity" evidence="1">
    <location>
        <begin position="371"/>
        <end position="389"/>
    </location>
</feature>
<dbReference type="EMBL" id="JAEHOC010000008">
    <property type="protein sequence ID" value="KAG2439583.1"/>
    <property type="molecule type" value="Genomic_DNA"/>
</dbReference>
<feature type="compositionally biased region" description="Polar residues" evidence="1">
    <location>
        <begin position="353"/>
        <end position="362"/>
    </location>
</feature>
<feature type="region of interest" description="Disordered" evidence="1">
    <location>
        <begin position="33"/>
        <end position="57"/>
    </location>
</feature>
<feature type="compositionally biased region" description="Basic residues" evidence="1">
    <location>
        <begin position="82"/>
        <end position="94"/>
    </location>
</feature>
<gene>
    <name evidence="2" type="ORF">HXX76_004935</name>
</gene>
<feature type="compositionally biased region" description="Low complexity" evidence="1">
    <location>
        <begin position="337"/>
        <end position="352"/>
    </location>
</feature>
<dbReference type="Proteomes" id="UP000650467">
    <property type="component" value="Unassembled WGS sequence"/>
</dbReference>
<feature type="compositionally biased region" description="Polar residues" evidence="1">
    <location>
        <begin position="42"/>
        <end position="56"/>
    </location>
</feature>
<feature type="region of interest" description="Disordered" evidence="1">
    <location>
        <begin position="281"/>
        <end position="406"/>
    </location>
</feature>
<dbReference type="OrthoDB" id="549031at2759"/>